<proteinExistence type="predicted"/>
<sequence>MKKLLLSIPFIILVTGCTSANVVRVPGEISKASKYGPIDEKATVNDIGIVQYLNEGIDSVRDARREDAYKKMFKLCNGKYEIVGESNSETDPMTFVNKTYNGLVATTVSSTYKYIYFKCS</sequence>
<reference evidence="2 3" key="1">
    <citation type="submission" date="2021-03" db="EMBL/GenBank/DDBJ databases">
        <title>Novel species identification of genus Shewanella.</title>
        <authorList>
            <person name="Liu G."/>
            <person name="Zhang Q."/>
        </authorList>
    </citation>
    <scope>NUCLEOTIDE SEQUENCE [LARGE SCALE GENOMIC DNA]</scope>
    <source>
        <strain evidence="2 3">FJAT-51800</strain>
    </source>
</reference>
<name>A0ABX7QM70_9GAMM</name>
<evidence type="ECO:0008006" key="4">
    <source>
        <dbReference type="Google" id="ProtNLM"/>
    </source>
</evidence>
<protein>
    <recommendedName>
        <fullName evidence="4">Lipoprotein</fullName>
    </recommendedName>
</protein>
<keyword evidence="1" id="KW-0732">Signal</keyword>
<keyword evidence="3" id="KW-1185">Reference proteome</keyword>
<dbReference type="PROSITE" id="PS51257">
    <property type="entry name" value="PROKAR_LIPOPROTEIN"/>
    <property type="match status" value="1"/>
</dbReference>
<evidence type="ECO:0000256" key="1">
    <source>
        <dbReference type="SAM" id="SignalP"/>
    </source>
</evidence>
<organism evidence="2 3">
    <name type="scientific">Shewanella avicenniae</name>
    <dbReference type="NCBI Taxonomy" id="2814294"/>
    <lineage>
        <taxon>Bacteria</taxon>
        <taxon>Pseudomonadati</taxon>
        <taxon>Pseudomonadota</taxon>
        <taxon>Gammaproteobacteria</taxon>
        <taxon>Alteromonadales</taxon>
        <taxon>Shewanellaceae</taxon>
        <taxon>Shewanella</taxon>
    </lineage>
</organism>
<dbReference type="EMBL" id="CP071503">
    <property type="protein sequence ID" value="QSX31993.1"/>
    <property type="molecule type" value="Genomic_DNA"/>
</dbReference>
<dbReference type="Proteomes" id="UP000662770">
    <property type="component" value="Chromosome"/>
</dbReference>
<evidence type="ECO:0000313" key="3">
    <source>
        <dbReference type="Proteomes" id="UP000662770"/>
    </source>
</evidence>
<accession>A0ABX7QM70</accession>
<evidence type="ECO:0000313" key="2">
    <source>
        <dbReference type="EMBL" id="QSX31993.1"/>
    </source>
</evidence>
<feature type="chain" id="PRO_5047388195" description="Lipoprotein" evidence="1">
    <location>
        <begin position="21"/>
        <end position="120"/>
    </location>
</feature>
<gene>
    <name evidence="2" type="ORF">JYB87_09315</name>
</gene>
<dbReference type="RefSeq" id="WP_207353238.1">
    <property type="nucleotide sequence ID" value="NZ_CP071503.1"/>
</dbReference>
<feature type="signal peptide" evidence="1">
    <location>
        <begin position="1"/>
        <end position="20"/>
    </location>
</feature>